<accession>A0ABW6JVI6</accession>
<keyword evidence="5 6" id="KW-0472">Membrane</keyword>
<reference evidence="8 9" key="1">
    <citation type="submission" date="2024-08" db="EMBL/GenBank/DDBJ databases">
        <title>Two novel Cytobacillus novel species.</title>
        <authorList>
            <person name="Liu G."/>
        </authorList>
    </citation>
    <scope>NUCLEOTIDE SEQUENCE [LARGE SCALE GENOMIC DNA]</scope>
    <source>
        <strain evidence="8 9">FJAT-53684</strain>
    </source>
</reference>
<dbReference type="InterPro" id="IPR015414">
    <property type="entry name" value="TMEM64"/>
</dbReference>
<organism evidence="8 9">
    <name type="scientific">Cytobacillus mangrovibacter</name>
    <dbReference type="NCBI Taxonomy" id="3299024"/>
    <lineage>
        <taxon>Bacteria</taxon>
        <taxon>Bacillati</taxon>
        <taxon>Bacillota</taxon>
        <taxon>Bacilli</taxon>
        <taxon>Bacillales</taxon>
        <taxon>Bacillaceae</taxon>
        <taxon>Cytobacillus</taxon>
    </lineage>
</organism>
<dbReference type="PANTHER" id="PTHR12677">
    <property type="entry name" value="GOLGI APPARATUS MEMBRANE PROTEIN TVP38-RELATED"/>
    <property type="match status" value="1"/>
</dbReference>
<name>A0ABW6JVI6_9BACI</name>
<dbReference type="InterPro" id="IPR032816">
    <property type="entry name" value="VTT_dom"/>
</dbReference>
<keyword evidence="3 6" id="KW-0812">Transmembrane</keyword>
<protein>
    <recommendedName>
        <fullName evidence="6">TVP38/TMEM64 family membrane protein</fullName>
    </recommendedName>
</protein>
<proteinExistence type="inferred from homology"/>
<evidence type="ECO:0000256" key="4">
    <source>
        <dbReference type="ARBA" id="ARBA00022989"/>
    </source>
</evidence>
<dbReference type="PANTHER" id="PTHR12677:SF59">
    <property type="entry name" value="GOLGI APPARATUS MEMBRANE PROTEIN TVP38-RELATED"/>
    <property type="match status" value="1"/>
</dbReference>
<evidence type="ECO:0000313" key="8">
    <source>
        <dbReference type="EMBL" id="MFE8695877.1"/>
    </source>
</evidence>
<feature type="transmembrane region" description="Helical" evidence="6">
    <location>
        <begin position="53"/>
        <end position="79"/>
    </location>
</feature>
<feature type="transmembrane region" description="Helical" evidence="6">
    <location>
        <begin position="161"/>
        <end position="178"/>
    </location>
</feature>
<comment type="subcellular location">
    <subcellularLocation>
        <location evidence="1 6">Cell membrane</location>
        <topology evidence="1 6">Multi-pass membrane protein</topology>
    </subcellularLocation>
</comment>
<keyword evidence="2 6" id="KW-1003">Cell membrane</keyword>
<evidence type="ECO:0000259" key="7">
    <source>
        <dbReference type="Pfam" id="PF09335"/>
    </source>
</evidence>
<feature type="transmembrane region" description="Helical" evidence="6">
    <location>
        <begin position="99"/>
        <end position="119"/>
    </location>
</feature>
<evidence type="ECO:0000256" key="5">
    <source>
        <dbReference type="ARBA" id="ARBA00023136"/>
    </source>
</evidence>
<dbReference type="Proteomes" id="UP001601058">
    <property type="component" value="Unassembled WGS sequence"/>
</dbReference>
<dbReference type="Pfam" id="PF09335">
    <property type="entry name" value="VTT_dom"/>
    <property type="match status" value="1"/>
</dbReference>
<evidence type="ECO:0000313" key="9">
    <source>
        <dbReference type="Proteomes" id="UP001601058"/>
    </source>
</evidence>
<comment type="similarity">
    <text evidence="6">Belongs to the TVP38/TMEM64 family.</text>
</comment>
<evidence type="ECO:0000256" key="3">
    <source>
        <dbReference type="ARBA" id="ARBA00022692"/>
    </source>
</evidence>
<keyword evidence="9" id="KW-1185">Reference proteome</keyword>
<gene>
    <name evidence="8" type="ORF">ACFYKT_05795</name>
</gene>
<feature type="transmembrane region" description="Helical" evidence="6">
    <location>
        <begin position="20"/>
        <end position="46"/>
    </location>
</feature>
<evidence type="ECO:0000256" key="2">
    <source>
        <dbReference type="ARBA" id="ARBA00022475"/>
    </source>
</evidence>
<sequence length="194" mass="22312">MLKAGEIDSITSFLGKNLFYTLAITFIIMIIQNSFTLIPLLLIISLNIALYGFFYGFIWSWITSVISSLIVFIGIRFGFQEWILKKVKPEMLNKGKEHGFLYVLQARVFPFIPTSLINITAGLSPMRLKDFIFATIIGNFVYFFVLSLIPAGLLSGKINEYVLGILAFVFIFFVYFFLKKYYKKSKAMLLKDKQ</sequence>
<feature type="domain" description="VTT" evidence="7">
    <location>
        <begin position="39"/>
        <end position="148"/>
    </location>
</feature>
<feature type="transmembrane region" description="Helical" evidence="6">
    <location>
        <begin position="131"/>
        <end position="149"/>
    </location>
</feature>
<dbReference type="EMBL" id="JBIACJ010000002">
    <property type="protein sequence ID" value="MFE8695877.1"/>
    <property type="molecule type" value="Genomic_DNA"/>
</dbReference>
<evidence type="ECO:0000256" key="1">
    <source>
        <dbReference type="ARBA" id="ARBA00004651"/>
    </source>
</evidence>
<comment type="caution">
    <text evidence="8">The sequence shown here is derived from an EMBL/GenBank/DDBJ whole genome shotgun (WGS) entry which is preliminary data.</text>
</comment>
<dbReference type="RefSeq" id="WP_389216741.1">
    <property type="nucleotide sequence ID" value="NZ_JBIACJ010000002.1"/>
</dbReference>
<keyword evidence="4 6" id="KW-1133">Transmembrane helix</keyword>
<evidence type="ECO:0000256" key="6">
    <source>
        <dbReference type="RuleBase" id="RU366058"/>
    </source>
</evidence>